<gene>
    <name evidence="1" type="ORF">DY252_05020</name>
</gene>
<proteinExistence type="predicted"/>
<sequence>MRRSRLHIKSNFLYFRLDNVFLRKTTQSQALYAASKKSHKLTAHTYSHMRDLLTTGLRIY</sequence>
<protein>
    <recommendedName>
        <fullName evidence="3">Integrase</fullName>
    </recommendedName>
</protein>
<accession>A0ABN5NB32</accession>
<reference evidence="1 2" key="1">
    <citation type="submission" date="2018-08" db="EMBL/GenBank/DDBJ databases">
        <title>Complete genome sequence of type strain Thalassospira indica MCCC 1A01103T, isolated from isolated from deep seawater of the Indian Ocean.</title>
        <authorList>
            <person name="Liu Y."/>
        </authorList>
    </citation>
    <scope>NUCLEOTIDE SEQUENCE [LARGE SCALE GENOMIC DNA]</scope>
    <source>
        <strain evidence="1 2">PB8BT</strain>
    </source>
</reference>
<dbReference type="EMBL" id="CP031555">
    <property type="protein sequence ID" value="AXO13652.1"/>
    <property type="molecule type" value="Genomic_DNA"/>
</dbReference>
<evidence type="ECO:0000313" key="1">
    <source>
        <dbReference type="EMBL" id="AXO13652.1"/>
    </source>
</evidence>
<dbReference type="Proteomes" id="UP000256971">
    <property type="component" value="Chromosome"/>
</dbReference>
<organism evidence="1 2">
    <name type="scientific">Thalassospira indica</name>
    <dbReference type="NCBI Taxonomy" id="1891279"/>
    <lineage>
        <taxon>Bacteria</taxon>
        <taxon>Pseudomonadati</taxon>
        <taxon>Pseudomonadota</taxon>
        <taxon>Alphaproteobacteria</taxon>
        <taxon>Rhodospirillales</taxon>
        <taxon>Thalassospiraceae</taxon>
        <taxon>Thalassospira</taxon>
    </lineage>
</organism>
<name>A0ABN5NB32_9PROT</name>
<keyword evidence="2" id="KW-1185">Reference proteome</keyword>
<evidence type="ECO:0000313" key="2">
    <source>
        <dbReference type="Proteomes" id="UP000256971"/>
    </source>
</evidence>
<evidence type="ECO:0008006" key="3">
    <source>
        <dbReference type="Google" id="ProtNLM"/>
    </source>
</evidence>